<dbReference type="STRING" id="3988.B9S389"/>
<dbReference type="Pfam" id="PF12043">
    <property type="entry name" value="DUF3527"/>
    <property type="match status" value="2"/>
</dbReference>
<dbReference type="InParanoid" id="B9S389"/>
<feature type="compositionally biased region" description="Basic and acidic residues" evidence="1">
    <location>
        <begin position="317"/>
        <end position="326"/>
    </location>
</feature>
<proteinExistence type="predicted"/>
<gene>
    <name evidence="2" type="ORF">RCOM_0731430</name>
</gene>
<organism evidence="2 3">
    <name type="scientific">Ricinus communis</name>
    <name type="common">Castor bean</name>
    <dbReference type="NCBI Taxonomy" id="3988"/>
    <lineage>
        <taxon>Eukaryota</taxon>
        <taxon>Viridiplantae</taxon>
        <taxon>Streptophyta</taxon>
        <taxon>Embryophyta</taxon>
        <taxon>Tracheophyta</taxon>
        <taxon>Spermatophyta</taxon>
        <taxon>Magnoliopsida</taxon>
        <taxon>eudicotyledons</taxon>
        <taxon>Gunneridae</taxon>
        <taxon>Pentapetalae</taxon>
        <taxon>rosids</taxon>
        <taxon>fabids</taxon>
        <taxon>Malpighiales</taxon>
        <taxon>Euphorbiaceae</taxon>
        <taxon>Acalyphoideae</taxon>
        <taxon>Acalypheae</taxon>
        <taxon>Ricinus</taxon>
    </lineage>
</organism>
<dbReference type="AlphaFoldDB" id="B9S389"/>
<feature type="region of interest" description="Disordered" evidence="1">
    <location>
        <begin position="1"/>
        <end position="23"/>
    </location>
</feature>
<dbReference type="eggNOG" id="ENOG502QSE4">
    <property type="taxonomic scope" value="Eukaryota"/>
</dbReference>
<evidence type="ECO:0000313" key="2">
    <source>
        <dbReference type="EMBL" id="EEF41871.1"/>
    </source>
</evidence>
<dbReference type="PANTHER" id="PTHR31390">
    <property type="entry name" value="EXPRESSED PROTEIN"/>
    <property type="match status" value="1"/>
</dbReference>
<feature type="compositionally biased region" description="Polar residues" evidence="1">
    <location>
        <begin position="304"/>
        <end position="313"/>
    </location>
</feature>
<feature type="region of interest" description="Disordered" evidence="1">
    <location>
        <begin position="127"/>
        <end position="159"/>
    </location>
</feature>
<feature type="compositionally biased region" description="Low complexity" evidence="1">
    <location>
        <begin position="127"/>
        <end position="152"/>
    </location>
</feature>
<feature type="compositionally biased region" description="Polar residues" evidence="1">
    <location>
        <begin position="12"/>
        <end position="23"/>
    </location>
</feature>
<protein>
    <submittedName>
        <fullName evidence="2">Uncharacterized protein</fullName>
    </submittedName>
</protein>
<feature type="region of interest" description="Disordered" evidence="1">
    <location>
        <begin position="304"/>
        <end position="338"/>
    </location>
</feature>
<dbReference type="PANTHER" id="PTHR31390:SF4">
    <property type="entry name" value="DUF3527 DOMAIN-CONTAINING PROTEIN"/>
    <property type="match status" value="1"/>
</dbReference>
<keyword evidence="3" id="KW-1185">Reference proteome</keyword>
<dbReference type="Proteomes" id="UP000008311">
    <property type="component" value="Unassembled WGS sequence"/>
</dbReference>
<feature type="compositionally biased region" description="Low complexity" evidence="1">
    <location>
        <begin position="327"/>
        <end position="338"/>
    </location>
</feature>
<feature type="region of interest" description="Disordered" evidence="1">
    <location>
        <begin position="891"/>
        <end position="912"/>
    </location>
</feature>
<name>B9S389_RICCO</name>
<accession>B9S389</accession>
<sequence>MEDLSRLKLNSRDQQSLGTSETVTTRARQSLTLHDRLKTERATLLYTDLCHQYRENIRHISPKRSGDFLKQCRKATQEEELVKYMSHLPSYLERGEYRQEKVLNVGVLDWGQLEKWQCGQKQIWQRSSRPSLSNGNSSSSLSTEGSSVNSSSCQCHPAHQRLHRPSLKFHLMSSPAEVKSQDGKSFEESSKKVQHVKGVQTNTMNEQESVRTDRPFSTKFAEIKLDSCSRKNLDLKINPKSGTFNGANFEAMQKLKVKTYTRDGEYMKTVNKLQGQKAYATEKDVSENTRRVVLHSRDLFQGDRSQLSESITMSGREGAEASRRSFSEMPESSPEVVSSDVPHSCPLICENSGCTDIKWCFSDVESASLLPDSSQSVPHPTKRGISPSHNRISEIKKSSIAPITSTSKDPSTGLELNLSKAAAEKPRSISPFRRLTIGIGRMSKSFNSKDDSSLPRLSTARSFAKSTTENAMPPSFQSTSSDMQNATSRARSSPLRRLLDPLLKPKAPNCHQSGELLQQDSVLKERVCKSSRGQVDSSIGARQPGIVKLDIASCREINIDDSTQGKKSGTSAFQAFLQVATKNGQPVFTFAVGNERNVLAATMKKLSSSREDDYSCIYTFIAFKDVRKKNGRWINQGGKYNSHDYIPNVVAQLKVSGSQFSQSFTREFVLFSVDLRQAEQQTLGLEANDELAAIVVKIPKVINKCTSRDGHRSSKCTDFPDVRYDSTSGEHCMINVQSLISTTVILPSGVHSLPNKGGPSSLIQRWRSGGSCDCGGWDLGCKLKIFANDSQHIKKSCSSKPCAISDKFELISQGSEEENRPVFSLAPFKDGIYSVEFTSSLSILQAFSLCIAVLDSKRLCETLESSSLNEGKTSLETILAQNDGIRVAPNGNDGEVPARYVSNPPHSPVGRV</sequence>
<dbReference type="EMBL" id="EQ973857">
    <property type="protein sequence ID" value="EEF41871.1"/>
    <property type="molecule type" value="Genomic_DNA"/>
</dbReference>
<dbReference type="OrthoDB" id="1898655at2759"/>
<feature type="region of interest" description="Disordered" evidence="1">
    <location>
        <begin position="464"/>
        <end position="484"/>
    </location>
</feature>
<evidence type="ECO:0000313" key="3">
    <source>
        <dbReference type="Proteomes" id="UP000008311"/>
    </source>
</evidence>
<dbReference type="KEGG" id="rcu:8279798"/>
<evidence type="ECO:0000256" key="1">
    <source>
        <dbReference type="SAM" id="MobiDB-lite"/>
    </source>
</evidence>
<dbReference type="FunCoup" id="B9S389">
    <property type="interactions" value="1558"/>
</dbReference>
<reference evidence="3" key="1">
    <citation type="journal article" date="2010" name="Nat. Biotechnol.">
        <title>Draft genome sequence of the oilseed species Ricinus communis.</title>
        <authorList>
            <person name="Chan A.P."/>
            <person name="Crabtree J."/>
            <person name="Zhao Q."/>
            <person name="Lorenzi H."/>
            <person name="Orvis J."/>
            <person name="Puiu D."/>
            <person name="Melake-Berhan A."/>
            <person name="Jones K.M."/>
            <person name="Redman J."/>
            <person name="Chen G."/>
            <person name="Cahoon E.B."/>
            <person name="Gedil M."/>
            <person name="Stanke M."/>
            <person name="Haas B.J."/>
            <person name="Wortman J.R."/>
            <person name="Fraser-Liggett C.M."/>
            <person name="Ravel J."/>
            <person name="Rabinowicz P.D."/>
        </authorList>
    </citation>
    <scope>NUCLEOTIDE SEQUENCE [LARGE SCALE GENOMIC DNA]</scope>
    <source>
        <strain evidence="3">cv. Hale</strain>
    </source>
</reference>
<dbReference type="InterPro" id="IPR021916">
    <property type="entry name" value="DUF3527"/>
</dbReference>